<gene>
    <name evidence="1" type="ORF">IAA07_12750</name>
</gene>
<sequence length="113" mass="13032">MLMECYECGKQISTRAERCTNCGFPVEETDFTKYCNVNGVLYNFAKISELLPKVGDNPTDVSPSYIAGIISDKTCMEWGECERLTNLIRSLNRIPESYEGKVDRYLWLDKKKR</sequence>
<protein>
    <recommendedName>
        <fullName evidence="3">Zinc-ribbon domain-containing protein</fullName>
    </recommendedName>
</protein>
<evidence type="ECO:0008006" key="3">
    <source>
        <dbReference type="Google" id="ProtNLM"/>
    </source>
</evidence>
<dbReference type="EMBL" id="DWZA01000104">
    <property type="protein sequence ID" value="HJA72419.1"/>
    <property type="molecule type" value="Genomic_DNA"/>
</dbReference>
<accession>A0A9D2HL31</accession>
<reference evidence="1" key="1">
    <citation type="journal article" date="2021" name="PeerJ">
        <title>Extensive microbial diversity within the chicken gut microbiome revealed by metagenomics and culture.</title>
        <authorList>
            <person name="Gilroy R."/>
            <person name="Ravi A."/>
            <person name="Getino M."/>
            <person name="Pursley I."/>
            <person name="Horton D.L."/>
            <person name="Alikhan N.F."/>
            <person name="Baker D."/>
            <person name="Gharbi K."/>
            <person name="Hall N."/>
            <person name="Watson M."/>
            <person name="Adriaenssens E.M."/>
            <person name="Foster-Nyarko E."/>
            <person name="Jarju S."/>
            <person name="Secka A."/>
            <person name="Antonio M."/>
            <person name="Oren A."/>
            <person name="Chaudhuri R.R."/>
            <person name="La Ragione R."/>
            <person name="Hildebrand F."/>
            <person name="Pallen M.J."/>
        </authorList>
    </citation>
    <scope>NUCLEOTIDE SEQUENCE</scope>
    <source>
        <strain evidence="1">CHK178-16964</strain>
    </source>
</reference>
<evidence type="ECO:0000313" key="2">
    <source>
        <dbReference type="Proteomes" id="UP000823900"/>
    </source>
</evidence>
<name>A0A9D2HL31_9FIRM</name>
<dbReference type="AlphaFoldDB" id="A0A9D2HL31"/>
<dbReference type="Proteomes" id="UP000823900">
    <property type="component" value="Unassembled WGS sequence"/>
</dbReference>
<organism evidence="1 2">
    <name type="scientific">Candidatus Lachnoclostridium stercoravium</name>
    <dbReference type="NCBI Taxonomy" id="2838633"/>
    <lineage>
        <taxon>Bacteria</taxon>
        <taxon>Bacillati</taxon>
        <taxon>Bacillota</taxon>
        <taxon>Clostridia</taxon>
        <taxon>Lachnospirales</taxon>
        <taxon>Lachnospiraceae</taxon>
    </lineage>
</organism>
<evidence type="ECO:0000313" key="1">
    <source>
        <dbReference type="EMBL" id="HJA72419.1"/>
    </source>
</evidence>
<reference evidence="1" key="2">
    <citation type="submission" date="2021-04" db="EMBL/GenBank/DDBJ databases">
        <authorList>
            <person name="Gilroy R."/>
        </authorList>
    </citation>
    <scope>NUCLEOTIDE SEQUENCE</scope>
    <source>
        <strain evidence="1">CHK178-16964</strain>
    </source>
</reference>
<comment type="caution">
    <text evidence="1">The sequence shown here is derived from an EMBL/GenBank/DDBJ whole genome shotgun (WGS) entry which is preliminary data.</text>
</comment>
<proteinExistence type="predicted"/>